<dbReference type="EC" id="3.1.-.-" evidence="2"/>
<dbReference type="Proteomes" id="UP001595955">
    <property type="component" value="Unassembled WGS sequence"/>
</dbReference>
<gene>
    <name evidence="2" type="ORF">ACFO3F_14490</name>
</gene>
<proteinExistence type="predicted"/>
<evidence type="ECO:0000313" key="3">
    <source>
        <dbReference type="Proteomes" id="UP001595955"/>
    </source>
</evidence>
<organism evidence="2 3">
    <name type="scientific">Georgenia faecalis</name>
    <dbReference type="NCBI Taxonomy" id="2483799"/>
    <lineage>
        <taxon>Bacteria</taxon>
        <taxon>Bacillati</taxon>
        <taxon>Actinomycetota</taxon>
        <taxon>Actinomycetes</taxon>
        <taxon>Micrococcales</taxon>
        <taxon>Bogoriellaceae</taxon>
        <taxon>Georgenia</taxon>
    </lineage>
</organism>
<feature type="domain" description="Dienelactone hydrolase" evidence="1">
    <location>
        <begin position="4"/>
        <end position="194"/>
    </location>
</feature>
<name>A0ABV9DFA9_9MICO</name>
<protein>
    <submittedName>
        <fullName evidence="2">Dienelactone hydrolase family protein</fullName>
        <ecNumber evidence="2">3.1.-.-</ecNumber>
    </submittedName>
</protein>
<evidence type="ECO:0000259" key="1">
    <source>
        <dbReference type="Pfam" id="PF01738"/>
    </source>
</evidence>
<dbReference type="PANTHER" id="PTHR46623:SF6">
    <property type="entry name" value="ALPHA_BETA-HYDROLASES SUPERFAMILY PROTEIN"/>
    <property type="match status" value="1"/>
</dbReference>
<keyword evidence="3" id="KW-1185">Reference proteome</keyword>
<dbReference type="RefSeq" id="WP_122824416.1">
    <property type="nucleotide sequence ID" value="NZ_CP033325.1"/>
</dbReference>
<dbReference type="PANTHER" id="PTHR46623">
    <property type="entry name" value="CARBOXYMETHYLENEBUTENOLIDASE-RELATED"/>
    <property type="match status" value="1"/>
</dbReference>
<keyword evidence="2" id="KW-0378">Hydrolase</keyword>
<comment type="caution">
    <text evidence="2">The sequence shown here is derived from an EMBL/GenBank/DDBJ whole genome shotgun (WGS) entry which is preliminary data.</text>
</comment>
<dbReference type="Gene3D" id="3.40.50.1820">
    <property type="entry name" value="alpha/beta hydrolase"/>
    <property type="match status" value="1"/>
</dbReference>
<dbReference type="Pfam" id="PF01738">
    <property type="entry name" value="DLH"/>
    <property type="match status" value="1"/>
</dbReference>
<dbReference type="InterPro" id="IPR051049">
    <property type="entry name" value="Dienelactone_hydrolase-like"/>
</dbReference>
<dbReference type="SUPFAM" id="SSF53474">
    <property type="entry name" value="alpha/beta-Hydrolases"/>
    <property type="match status" value="1"/>
</dbReference>
<evidence type="ECO:0000313" key="2">
    <source>
        <dbReference type="EMBL" id="MFC4556459.1"/>
    </source>
</evidence>
<accession>A0ABV9DFA9</accession>
<sequence length="196" mass="20909">MADVVLFHHVQGVTDGVHAFAEILHTGGHTVHVPDLFDGERPATIDEGLALVGRIGDDELAARADRAVADLPEALVYAGISFGVAAAQRLAQTRPGARGALLYSACFPITGEWSFGPWPEGVPVQVHGMEADPFFALEGDLEAARTLVEAVGPDLASLYTYPGEAHRFVDRTTPDYDDEATALVLARSRELLDHVG</sequence>
<dbReference type="InterPro" id="IPR002925">
    <property type="entry name" value="Dienelactn_hydro"/>
</dbReference>
<dbReference type="GO" id="GO:0016787">
    <property type="term" value="F:hydrolase activity"/>
    <property type="evidence" value="ECO:0007669"/>
    <property type="project" value="UniProtKB-KW"/>
</dbReference>
<dbReference type="InterPro" id="IPR029058">
    <property type="entry name" value="AB_hydrolase_fold"/>
</dbReference>
<reference evidence="3" key="1">
    <citation type="journal article" date="2019" name="Int. J. Syst. Evol. Microbiol.">
        <title>The Global Catalogue of Microorganisms (GCM) 10K type strain sequencing project: providing services to taxonomists for standard genome sequencing and annotation.</title>
        <authorList>
            <consortium name="The Broad Institute Genomics Platform"/>
            <consortium name="The Broad Institute Genome Sequencing Center for Infectious Disease"/>
            <person name="Wu L."/>
            <person name="Ma J."/>
        </authorList>
    </citation>
    <scope>NUCLEOTIDE SEQUENCE [LARGE SCALE GENOMIC DNA]</scope>
    <source>
        <strain evidence="3">JCM 3369</strain>
    </source>
</reference>
<dbReference type="EMBL" id="JBHSGF010000012">
    <property type="protein sequence ID" value="MFC4556459.1"/>
    <property type="molecule type" value="Genomic_DNA"/>
</dbReference>